<gene>
    <name evidence="1" type="ORF">CCAX7_59710</name>
</gene>
<evidence type="ECO:0000313" key="1">
    <source>
        <dbReference type="EMBL" id="BDI33920.1"/>
    </source>
</evidence>
<protein>
    <submittedName>
        <fullName evidence="1">Uncharacterized protein</fullName>
    </submittedName>
</protein>
<reference evidence="1 2" key="1">
    <citation type="journal article" date="2019" name="Int. J. Syst. Evol. Microbiol.">
        <title>Capsulimonas corticalis gen. nov., sp. nov., an aerobic capsulated bacterium, of a novel bacterial order, Capsulimonadales ord. nov., of the class Armatimonadia of the phylum Armatimonadetes.</title>
        <authorList>
            <person name="Li J."/>
            <person name="Kudo C."/>
            <person name="Tonouchi A."/>
        </authorList>
    </citation>
    <scope>NUCLEOTIDE SEQUENCE [LARGE SCALE GENOMIC DNA]</scope>
    <source>
        <strain evidence="1 2">AX-7</strain>
    </source>
</reference>
<dbReference type="Proteomes" id="UP000287394">
    <property type="component" value="Chromosome"/>
</dbReference>
<dbReference type="Pfam" id="PF11042">
    <property type="entry name" value="DUF2750"/>
    <property type="match status" value="1"/>
</dbReference>
<keyword evidence="2" id="KW-1185">Reference proteome</keyword>
<evidence type="ECO:0000313" key="2">
    <source>
        <dbReference type="Proteomes" id="UP000287394"/>
    </source>
</evidence>
<accession>A0A402CZR5</accession>
<dbReference type="KEGG" id="ccot:CCAX7_59710"/>
<organism evidence="1 2">
    <name type="scientific">Capsulimonas corticalis</name>
    <dbReference type="NCBI Taxonomy" id="2219043"/>
    <lineage>
        <taxon>Bacteria</taxon>
        <taxon>Bacillati</taxon>
        <taxon>Armatimonadota</taxon>
        <taxon>Armatimonadia</taxon>
        <taxon>Capsulimonadales</taxon>
        <taxon>Capsulimonadaceae</taxon>
        <taxon>Capsulimonas</taxon>
    </lineage>
</organism>
<proteinExistence type="predicted"/>
<dbReference type="RefSeq" id="WP_119322761.1">
    <property type="nucleotide sequence ID" value="NZ_AP025739.1"/>
</dbReference>
<dbReference type="AlphaFoldDB" id="A0A402CZR5"/>
<sequence>MHDKEFETVSALPFQERYAHFIKRVADHEHLWSLWNDGWVLAADNDRHEVVPVWPHERYAAACAIDEWAGHTPRAIDLDEWLEKWIPGLERDGRLVVVFLTPSSAGATVTPENMRQELEDELLWYE</sequence>
<name>A0A402CZR5_9BACT</name>
<dbReference type="EMBL" id="AP025739">
    <property type="protein sequence ID" value="BDI33920.1"/>
    <property type="molecule type" value="Genomic_DNA"/>
</dbReference>
<dbReference type="InterPro" id="IPR021284">
    <property type="entry name" value="DUF2750"/>
</dbReference>
<dbReference type="OrthoDB" id="2936081at2"/>